<dbReference type="GO" id="GO:0042597">
    <property type="term" value="C:periplasmic space"/>
    <property type="evidence" value="ECO:0007669"/>
    <property type="project" value="UniProtKB-SubCell"/>
</dbReference>
<reference evidence="8 9" key="1">
    <citation type="submission" date="2018-04" db="EMBL/GenBank/DDBJ databases">
        <title>Novel species isolated from glacier.</title>
        <authorList>
            <person name="Liu Q."/>
            <person name="Xin Y.-H."/>
        </authorList>
    </citation>
    <scope>NUCLEOTIDE SEQUENCE [LARGE SCALE GENOMIC DNA]</scope>
    <source>
        <strain evidence="8 9">GT1R17</strain>
    </source>
</reference>
<comment type="subcellular location">
    <subcellularLocation>
        <location evidence="1 5">Periplasm</location>
    </subcellularLocation>
</comment>
<evidence type="ECO:0000313" key="9">
    <source>
        <dbReference type="Proteomes" id="UP000244248"/>
    </source>
</evidence>
<dbReference type="PANTHER" id="PTHR36842">
    <property type="entry name" value="PROTEIN TOLB HOMOLOG"/>
    <property type="match status" value="1"/>
</dbReference>
<feature type="domain" description="TolB N-terminal" evidence="7">
    <location>
        <begin position="23"/>
        <end position="125"/>
    </location>
</feature>
<evidence type="ECO:0000256" key="1">
    <source>
        <dbReference type="ARBA" id="ARBA00004418"/>
    </source>
</evidence>
<evidence type="ECO:0000256" key="4">
    <source>
        <dbReference type="ARBA" id="ARBA00022764"/>
    </source>
</evidence>
<dbReference type="PANTHER" id="PTHR36842:SF1">
    <property type="entry name" value="PROTEIN TOLB"/>
    <property type="match status" value="1"/>
</dbReference>
<evidence type="ECO:0000259" key="7">
    <source>
        <dbReference type="Pfam" id="PF04052"/>
    </source>
</evidence>
<dbReference type="Pfam" id="PF04052">
    <property type="entry name" value="TolB_N"/>
    <property type="match status" value="1"/>
</dbReference>
<evidence type="ECO:0000256" key="6">
    <source>
        <dbReference type="SAM" id="MobiDB-lite"/>
    </source>
</evidence>
<feature type="signal peptide" evidence="5">
    <location>
        <begin position="1"/>
        <end position="20"/>
    </location>
</feature>
<sequence precursor="true">MRNKFFSVLALLMISSAAHADLDVVVTGIDTAATPIAIVPFAGLGAKDVDMSQVIDADLGRTGQFRTLSRGSMPEQPSDPAGLHQASWRSANTDYVVMGQARRDPATGNVSVRFYLVDTLRGAQLLAYDMPAASPGQLRYVSHQIADLVYEKLTGIKGAFTTKIAYVTANGLGNARRFELVVADADGYSPRAMAVSREPLMSPSWSPDRKQLAYVGYERGRTAIYIHTLASGQVRKLVSEKGINGSPAWSPDGKSMAAVLSFETNPDIYVFNVATGSRRRLTDHYGIDTEPSWAPDGQSLIFTSDRGGQPQIYQLPIDGGDAKRVTFVGKQNLRASYSPDGKSLVVVNYDDGRYRIALLDLASGSMKIISDGPLDESPSFAPNGMVVIYATQGRQGAELATSSIDGRTRQRMRQPGDVREPAWSPQIR</sequence>
<dbReference type="InterPro" id="IPR011042">
    <property type="entry name" value="6-blade_b-propeller_TolB-like"/>
</dbReference>
<dbReference type="SUPFAM" id="SSF69304">
    <property type="entry name" value="Tricorn protease N-terminal domain"/>
    <property type="match status" value="1"/>
</dbReference>
<accession>A0A2T5MHC5</accession>
<keyword evidence="5" id="KW-0131">Cell cycle</keyword>
<dbReference type="InterPro" id="IPR011659">
    <property type="entry name" value="WD40"/>
</dbReference>
<protein>
    <recommendedName>
        <fullName evidence="5">Tol-Pal system protein TolB</fullName>
    </recommendedName>
</protein>
<proteinExistence type="inferred from homology"/>
<dbReference type="HAMAP" id="MF_00671">
    <property type="entry name" value="TolB"/>
    <property type="match status" value="1"/>
</dbReference>
<dbReference type="RefSeq" id="WP_107939139.1">
    <property type="nucleotide sequence ID" value="NZ_QANS01000002.1"/>
</dbReference>
<dbReference type="GO" id="GO:0051301">
    <property type="term" value="P:cell division"/>
    <property type="evidence" value="ECO:0007669"/>
    <property type="project" value="UniProtKB-UniRule"/>
</dbReference>
<organism evidence="8 9">
    <name type="scientific">Stenotrophobium rhamnosiphilum</name>
    <dbReference type="NCBI Taxonomy" id="2029166"/>
    <lineage>
        <taxon>Bacteria</taxon>
        <taxon>Pseudomonadati</taxon>
        <taxon>Pseudomonadota</taxon>
        <taxon>Gammaproteobacteria</taxon>
        <taxon>Nevskiales</taxon>
        <taxon>Nevskiaceae</taxon>
        <taxon>Stenotrophobium</taxon>
    </lineage>
</organism>
<dbReference type="InterPro" id="IPR014167">
    <property type="entry name" value="Tol-Pal_TolB"/>
</dbReference>
<comment type="subunit">
    <text evidence="5">The Tol-Pal system is composed of five core proteins: the inner membrane proteins TolA, TolQ and TolR, the periplasmic protein TolB and the outer membrane protein Pal. They form a network linking the inner and outer membranes and the peptidoglycan layer.</text>
</comment>
<dbReference type="InterPro" id="IPR007195">
    <property type="entry name" value="TolB_N"/>
</dbReference>
<evidence type="ECO:0000256" key="2">
    <source>
        <dbReference type="ARBA" id="ARBA00009820"/>
    </source>
</evidence>
<dbReference type="Gene3D" id="3.40.50.10070">
    <property type="entry name" value="TolB, N-terminal domain"/>
    <property type="match status" value="1"/>
</dbReference>
<dbReference type="OrthoDB" id="9802240at2"/>
<feature type="region of interest" description="Disordered" evidence="6">
    <location>
        <begin position="402"/>
        <end position="428"/>
    </location>
</feature>
<name>A0A2T5MHC5_9GAMM</name>
<evidence type="ECO:0000256" key="3">
    <source>
        <dbReference type="ARBA" id="ARBA00022729"/>
    </source>
</evidence>
<keyword evidence="4 5" id="KW-0574">Periplasm</keyword>
<comment type="similarity">
    <text evidence="2 5">Belongs to the TolB family.</text>
</comment>
<gene>
    <name evidence="5 8" type="primary">tolB</name>
    <name evidence="8" type="ORF">CJD38_04505</name>
</gene>
<keyword evidence="9" id="KW-1185">Reference proteome</keyword>
<comment type="caution">
    <text evidence="8">The sequence shown here is derived from an EMBL/GenBank/DDBJ whole genome shotgun (WGS) entry which is preliminary data.</text>
</comment>
<evidence type="ECO:0000256" key="5">
    <source>
        <dbReference type="HAMAP-Rule" id="MF_00671"/>
    </source>
</evidence>
<dbReference type="SUPFAM" id="SSF52964">
    <property type="entry name" value="TolB, N-terminal domain"/>
    <property type="match status" value="1"/>
</dbReference>
<dbReference type="Proteomes" id="UP000244248">
    <property type="component" value="Unassembled WGS sequence"/>
</dbReference>
<keyword evidence="5" id="KW-0132">Cell division</keyword>
<comment type="function">
    <text evidence="5">Part of the Tol-Pal system, which plays a role in outer membrane invagination during cell division and is important for maintaining outer membrane integrity.</text>
</comment>
<feature type="chain" id="PRO_5015789631" description="Tol-Pal system protein TolB" evidence="5">
    <location>
        <begin position="21"/>
        <end position="428"/>
    </location>
</feature>
<keyword evidence="3 5" id="KW-0732">Signal</keyword>
<dbReference type="Pfam" id="PF07676">
    <property type="entry name" value="PD40"/>
    <property type="match status" value="3"/>
</dbReference>
<dbReference type="NCBIfam" id="TIGR02800">
    <property type="entry name" value="propeller_TolB"/>
    <property type="match status" value="1"/>
</dbReference>
<dbReference type="GO" id="GO:0017038">
    <property type="term" value="P:protein import"/>
    <property type="evidence" value="ECO:0007669"/>
    <property type="project" value="InterPro"/>
</dbReference>
<dbReference type="Gene3D" id="2.120.10.30">
    <property type="entry name" value="TolB, C-terminal domain"/>
    <property type="match status" value="1"/>
</dbReference>
<dbReference type="AlphaFoldDB" id="A0A2T5MHC5"/>
<dbReference type="EMBL" id="QANS01000002">
    <property type="protein sequence ID" value="PTU31949.1"/>
    <property type="molecule type" value="Genomic_DNA"/>
</dbReference>
<evidence type="ECO:0000313" key="8">
    <source>
        <dbReference type="EMBL" id="PTU31949.1"/>
    </source>
</evidence>